<sequence length="230" mass="25379">MTTITDRYTRAQSQIIDACQNCNRQPQSVTLLAVSKTKPINDIQALYDIGHRQFGENYVQEGVEKVQALAKLDIDWHFIGPIQSNKTALVAQHFDWVQTIDRMKIAQRLNNQRPAELGPLNVLIQVNISQEATKSGVALESVDALAEEIAQLPNLRLRGLMAIPAAAQTLEQQTQEYQAMQSALSRLQSQYPSIDTLSIGMSGDMTQAIANGSTMVRIGTAIFGAREQKG</sequence>
<organism evidence="6 7">
    <name type="scientific">Paraferrimonas haliotis</name>
    <dbReference type="NCBI Taxonomy" id="2013866"/>
    <lineage>
        <taxon>Bacteria</taxon>
        <taxon>Pseudomonadati</taxon>
        <taxon>Pseudomonadota</taxon>
        <taxon>Gammaproteobacteria</taxon>
        <taxon>Alteromonadales</taxon>
        <taxon>Ferrimonadaceae</taxon>
        <taxon>Paraferrimonas</taxon>
    </lineage>
</organism>
<accession>A0AA37TSX7</accession>
<feature type="domain" description="Alanine racemase N-terminal" evidence="5">
    <location>
        <begin position="28"/>
        <end position="226"/>
    </location>
</feature>
<keyword evidence="7" id="KW-1185">Reference proteome</keyword>
<dbReference type="SUPFAM" id="SSF51419">
    <property type="entry name" value="PLP-binding barrel"/>
    <property type="match status" value="1"/>
</dbReference>
<evidence type="ECO:0000256" key="4">
    <source>
        <dbReference type="RuleBase" id="RU004514"/>
    </source>
</evidence>
<dbReference type="GO" id="GO:0030170">
    <property type="term" value="F:pyridoxal phosphate binding"/>
    <property type="evidence" value="ECO:0007669"/>
    <property type="project" value="UniProtKB-UniRule"/>
</dbReference>
<dbReference type="PIRSF" id="PIRSF004848">
    <property type="entry name" value="YBL036c_PLPDEIII"/>
    <property type="match status" value="1"/>
</dbReference>
<evidence type="ECO:0000256" key="1">
    <source>
        <dbReference type="ARBA" id="ARBA00022898"/>
    </source>
</evidence>
<comment type="function">
    <text evidence="2">Pyridoxal 5'-phosphate (PLP)-binding protein, which is involved in PLP homeostasis.</text>
</comment>
<dbReference type="EMBL" id="BSPO01000003">
    <property type="protein sequence ID" value="GLS83637.1"/>
    <property type="molecule type" value="Genomic_DNA"/>
</dbReference>
<dbReference type="AlphaFoldDB" id="A0AA37TSX7"/>
<evidence type="ECO:0000313" key="7">
    <source>
        <dbReference type="Proteomes" id="UP001157439"/>
    </source>
</evidence>
<dbReference type="PROSITE" id="PS01211">
    <property type="entry name" value="UPF0001"/>
    <property type="match status" value="1"/>
</dbReference>
<keyword evidence="1 2" id="KW-0663">Pyridoxal phosphate</keyword>
<evidence type="ECO:0000313" key="6">
    <source>
        <dbReference type="EMBL" id="GLS83637.1"/>
    </source>
</evidence>
<comment type="cofactor">
    <cofactor evidence="3">
        <name>pyridoxal 5'-phosphate</name>
        <dbReference type="ChEBI" id="CHEBI:597326"/>
    </cofactor>
</comment>
<dbReference type="RefSeq" id="WP_095500483.1">
    <property type="nucleotide sequence ID" value="NZ_BSPO01000003.1"/>
</dbReference>
<dbReference type="Pfam" id="PF01168">
    <property type="entry name" value="Ala_racemase_N"/>
    <property type="match status" value="1"/>
</dbReference>
<dbReference type="PANTHER" id="PTHR10146">
    <property type="entry name" value="PROLINE SYNTHETASE CO-TRANSCRIBED BACTERIAL HOMOLOG PROTEIN"/>
    <property type="match status" value="1"/>
</dbReference>
<gene>
    <name evidence="6" type="primary">yggS</name>
    <name evidence="6" type="ORF">GCM10007894_16140</name>
</gene>
<protein>
    <recommendedName>
        <fullName evidence="2">Pyridoxal phosphate homeostasis protein</fullName>
        <shortName evidence="2">PLP homeostasis protein</shortName>
    </recommendedName>
</protein>
<name>A0AA37TSX7_9GAMM</name>
<comment type="similarity">
    <text evidence="2 4">Belongs to the pyridoxal phosphate-binding protein YggS/PROSC family.</text>
</comment>
<comment type="caution">
    <text evidence="6">The sequence shown here is derived from an EMBL/GenBank/DDBJ whole genome shotgun (WGS) entry which is preliminary data.</text>
</comment>
<dbReference type="Proteomes" id="UP001157439">
    <property type="component" value="Unassembled WGS sequence"/>
</dbReference>
<dbReference type="InterPro" id="IPR011078">
    <property type="entry name" value="PyrdxlP_homeostasis"/>
</dbReference>
<feature type="modified residue" description="N6-(pyridoxal phosphate)lysine" evidence="2 3">
    <location>
        <position position="36"/>
    </location>
</feature>
<dbReference type="Gene3D" id="3.20.20.10">
    <property type="entry name" value="Alanine racemase"/>
    <property type="match status" value="1"/>
</dbReference>
<reference evidence="6 7" key="1">
    <citation type="journal article" date="2014" name="Int. J. Syst. Evol. Microbiol.">
        <title>Complete genome sequence of Corynebacterium casei LMG S-19264T (=DSM 44701T), isolated from a smear-ripened cheese.</title>
        <authorList>
            <consortium name="US DOE Joint Genome Institute (JGI-PGF)"/>
            <person name="Walter F."/>
            <person name="Albersmeier A."/>
            <person name="Kalinowski J."/>
            <person name="Ruckert C."/>
        </authorList>
    </citation>
    <scope>NUCLEOTIDE SEQUENCE [LARGE SCALE GENOMIC DNA]</scope>
    <source>
        <strain evidence="6 7">NBRC 112785</strain>
    </source>
</reference>
<dbReference type="PANTHER" id="PTHR10146:SF14">
    <property type="entry name" value="PYRIDOXAL PHOSPHATE HOMEOSTASIS PROTEIN"/>
    <property type="match status" value="1"/>
</dbReference>
<dbReference type="FunFam" id="3.20.20.10:FF:000004">
    <property type="entry name" value="Pyridoxal phosphate homeostasis protein"/>
    <property type="match status" value="1"/>
</dbReference>
<dbReference type="HAMAP" id="MF_02087">
    <property type="entry name" value="PLP_homeostasis"/>
    <property type="match status" value="1"/>
</dbReference>
<dbReference type="CDD" id="cd06824">
    <property type="entry name" value="PLPDE_III_Yggs_like"/>
    <property type="match status" value="1"/>
</dbReference>
<proteinExistence type="inferred from homology"/>
<evidence type="ECO:0000256" key="2">
    <source>
        <dbReference type="HAMAP-Rule" id="MF_02087"/>
    </source>
</evidence>
<evidence type="ECO:0000259" key="5">
    <source>
        <dbReference type="Pfam" id="PF01168"/>
    </source>
</evidence>
<dbReference type="NCBIfam" id="TIGR00044">
    <property type="entry name" value="YggS family pyridoxal phosphate-dependent enzyme"/>
    <property type="match status" value="1"/>
</dbReference>
<dbReference type="InterPro" id="IPR029066">
    <property type="entry name" value="PLP-binding_barrel"/>
</dbReference>
<dbReference type="InterPro" id="IPR001608">
    <property type="entry name" value="Ala_racemase_N"/>
</dbReference>
<evidence type="ECO:0000256" key="3">
    <source>
        <dbReference type="PIRSR" id="PIRSR004848-1"/>
    </source>
</evidence>